<gene>
    <name evidence="1" type="ORF">CcrBL9_gp486</name>
</gene>
<keyword evidence="2" id="KW-1185">Reference proteome</keyword>
<proteinExistence type="predicted"/>
<reference evidence="1 2" key="2">
    <citation type="submission" date="2018-09" db="EMBL/GenBank/DDBJ databases">
        <title>Giant CbK-like Caulobacter bacteriophages have genetically divergent genomes.</title>
        <authorList>
            <person name="Wilson K."/>
            <person name="Ely B."/>
        </authorList>
    </citation>
    <scope>NUCLEOTIDE SEQUENCE [LARGE SCALE GENOMIC DNA]</scope>
</reference>
<reference evidence="2" key="1">
    <citation type="submission" date="2018-07" db="EMBL/GenBank/DDBJ databases">
        <title>Giant CbK-like Caulobacter bacteriophages have genetically divergent genomes.</title>
        <authorList>
            <person name="Wilson K.M."/>
            <person name="Ely B."/>
        </authorList>
    </citation>
    <scope>NUCLEOTIDE SEQUENCE [LARGE SCALE GENOMIC DNA]</scope>
</reference>
<organism evidence="1 2">
    <name type="scientific">Caulobacter phage CcrBL9</name>
    <dbReference type="NCBI Taxonomy" id="2283270"/>
    <lineage>
        <taxon>Viruses</taxon>
        <taxon>Duplodnaviria</taxon>
        <taxon>Heunggongvirae</taxon>
        <taxon>Uroviricota</taxon>
        <taxon>Caudoviricetes</taxon>
        <taxon>Jeanschmidtviridae</taxon>
        <taxon>Bertelyvirus</taxon>
        <taxon>Bertelyvirus BL9</taxon>
    </lineage>
</organism>
<accession>A0A385ECX8</accession>
<evidence type="ECO:0000313" key="1">
    <source>
        <dbReference type="EMBL" id="AXQ69510.1"/>
    </source>
</evidence>
<dbReference type="EMBL" id="MH588546">
    <property type="protein sequence ID" value="AXQ69510.1"/>
    <property type="molecule type" value="Genomic_DNA"/>
</dbReference>
<name>A0A385ECX8_9CAUD</name>
<dbReference type="Proteomes" id="UP000259421">
    <property type="component" value="Segment"/>
</dbReference>
<protein>
    <submittedName>
        <fullName evidence="1">Uncharacterized protein</fullName>
    </submittedName>
</protein>
<evidence type="ECO:0000313" key="2">
    <source>
        <dbReference type="Proteomes" id="UP000259421"/>
    </source>
</evidence>
<sequence>MKSPKAVEVILAKHGARIAEVVTKYITGFEGESDPAALARRVLDALIAADPSPNSIYVDRMILWMQRGAWVYADDLEHALCVLEIYTRLKPSLPQAQRDVGRFDYWWQFEDFVGSLPGVDIMAYIRSKDIAAYEQSLFDAGEASLFLDTDAMRIVIPHTLATSIYFGKGAKWCTAMEGSRHFEVYNRSGYLYIVTFKDTGARWQLHLETNSYCDERDRPVFNYHEVLALIEARRQTWVRLARKQLTSSY</sequence>